<name>A0ABM1JP35_GEKJA</name>
<evidence type="ECO:0000256" key="1">
    <source>
        <dbReference type="SAM" id="MobiDB-lite"/>
    </source>
</evidence>
<dbReference type="Proteomes" id="UP000694871">
    <property type="component" value="Unplaced"/>
</dbReference>
<keyword evidence="2" id="KW-1185">Reference proteome</keyword>
<dbReference type="PANTHER" id="PTHR28399">
    <property type="entry name" value="BARTTIN"/>
    <property type="match status" value="1"/>
</dbReference>
<proteinExistence type="predicted"/>
<dbReference type="GeneID" id="107107433"/>
<feature type="region of interest" description="Disordered" evidence="1">
    <location>
        <begin position="60"/>
        <end position="81"/>
    </location>
</feature>
<protein>
    <submittedName>
        <fullName evidence="3">Barttin</fullName>
    </submittedName>
</protein>
<dbReference type="Pfam" id="PF15462">
    <property type="entry name" value="Barttin"/>
    <property type="match status" value="1"/>
</dbReference>
<reference evidence="3" key="1">
    <citation type="submission" date="2025-08" db="UniProtKB">
        <authorList>
            <consortium name="RefSeq"/>
        </authorList>
    </citation>
    <scope>IDENTIFICATION</scope>
</reference>
<gene>
    <name evidence="3" type="primary">BSND</name>
</gene>
<evidence type="ECO:0000313" key="2">
    <source>
        <dbReference type="Proteomes" id="UP000694871"/>
    </source>
</evidence>
<feature type="non-terminal residue" evidence="3">
    <location>
        <position position="1"/>
    </location>
</feature>
<evidence type="ECO:0000313" key="3">
    <source>
        <dbReference type="RefSeq" id="XP_015263222.1"/>
    </source>
</evidence>
<organism evidence="2 3">
    <name type="scientific">Gekko japonicus</name>
    <name type="common">Schlegel's Japanese gecko</name>
    <dbReference type="NCBI Taxonomy" id="146911"/>
    <lineage>
        <taxon>Eukaryota</taxon>
        <taxon>Metazoa</taxon>
        <taxon>Chordata</taxon>
        <taxon>Craniata</taxon>
        <taxon>Vertebrata</taxon>
        <taxon>Euteleostomi</taxon>
        <taxon>Lepidosauria</taxon>
        <taxon>Squamata</taxon>
        <taxon>Bifurcata</taxon>
        <taxon>Gekkota</taxon>
        <taxon>Gekkonidae</taxon>
        <taxon>Gekkoninae</taxon>
        <taxon>Gekko</taxon>
    </lineage>
</organism>
<feature type="compositionally biased region" description="Basic and acidic residues" evidence="1">
    <location>
        <begin position="60"/>
        <end position="77"/>
    </location>
</feature>
<dbReference type="InterPro" id="IPR029181">
    <property type="entry name" value="Barttin"/>
</dbReference>
<dbReference type="RefSeq" id="XP_015263222.1">
    <property type="nucleotide sequence ID" value="XM_015407736.1"/>
</dbReference>
<dbReference type="PANTHER" id="PTHR28399:SF1">
    <property type="entry name" value="BARTTIN"/>
    <property type="match status" value="1"/>
</dbReference>
<accession>A0ABM1JP35</accession>
<sequence length="241" mass="26526">SQTSYTTQNEAAIYEKSLPSYEEVQMKVAGAAECLGIQTASNLPVRPGGGTQLVVRAKAEVHRDSDSNGGIHRDPESQKNPTRLYHQSEVLHRQAPLASFQEDMDTSSVESTSNSPFLQRCKDTPNLCTPPESQLRFKLPSYEDFALIDSLMGDSQGLSTEKTVEPNKKYQPVPAIARDGALPIDLGAGLLESSFVPKVEEGDLYYGIYEGSENILISVDASLEWGKDQENVENRFQSCQH</sequence>